<protein>
    <submittedName>
        <fullName evidence="1">Uncharacterized protein</fullName>
    </submittedName>
</protein>
<dbReference type="EMBL" id="JBBPBN010000002">
    <property type="protein sequence ID" value="KAK9044418.1"/>
    <property type="molecule type" value="Genomic_DNA"/>
</dbReference>
<evidence type="ECO:0000313" key="2">
    <source>
        <dbReference type="Proteomes" id="UP001396334"/>
    </source>
</evidence>
<keyword evidence="2" id="KW-1185">Reference proteome</keyword>
<gene>
    <name evidence="1" type="ORF">V6N11_058318</name>
</gene>
<reference evidence="1 2" key="1">
    <citation type="journal article" date="2024" name="G3 (Bethesda)">
        <title>Genome assembly of Hibiscus sabdariffa L. provides insights into metabolisms of medicinal natural products.</title>
        <authorList>
            <person name="Kim T."/>
        </authorList>
    </citation>
    <scope>NUCLEOTIDE SEQUENCE [LARGE SCALE GENOMIC DNA]</scope>
    <source>
        <strain evidence="1">TK-2024</strain>
        <tissue evidence="1">Old leaves</tissue>
    </source>
</reference>
<dbReference type="Proteomes" id="UP001396334">
    <property type="component" value="Unassembled WGS sequence"/>
</dbReference>
<sequence>MYLPFSWRWPRWWWVCYAWCTSQIPFGAALRFNVSWGGAGLVHLDSSTSDNSEGCLCADLGFPPCYASPDWVWRPIHGACSLLLLPCTTGALAPLFAPARNTLDAALALSHLGLPRCFHWLFHSLGKPLVAPSEVALPRFSSMPGLLLRCRCVVCRPLWRWASAILGGYPPRYASPDWVWHPIDRTCSLLLLPCMTGALAPLFAPARNALDATLDLSRLGLPRCFHWLFHKLGKPLVAPSWLRLCAAAKVPISSAGHSPR</sequence>
<comment type="caution">
    <text evidence="1">The sequence shown here is derived from an EMBL/GenBank/DDBJ whole genome shotgun (WGS) entry which is preliminary data.</text>
</comment>
<accession>A0ABR2U3X7</accession>
<name>A0ABR2U3X7_9ROSI</name>
<proteinExistence type="predicted"/>
<organism evidence="1 2">
    <name type="scientific">Hibiscus sabdariffa</name>
    <name type="common">roselle</name>
    <dbReference type="NCBI Taxonomy" id="183260"/>
    <lineage>
        <taxon>Eukaryota</taxon>
        <taxon>Viridiplantae</taxon>
        <taxon>Streptophyta</taxon>
        <taxon>Embryophyta</taxon>
        <taxon>Tracheophyta</taxon>
        <taxon>Spermatophyta</taxon>
        <taxon>Magnoliopsida</taxon>
        <taxon>eudicotyledons</taxon>
        <taxon>Gunneridae</taxon>
        <taxon>Pentapetalae</taxon>
        <taxon>rosids</taxon>
        <taxon>malvids</taxon>
        <taxon>Malvales</taxon>
        <taxon>Malvaceae</taxon>
        <taxon>Malvoideae</taxon>
        <taxon>Hibiscus</taxon>
    </lineage>
</organism>
<evidence type="ECO:0000313" key="1">
    <source>
        <dbReference type="EMBL" id="KAK9044418.1"/>
    </source>
</evidence>